<dbReference type="PANTHER" id="PTHR11240:SF22">
    <property type="entry name" value="RIBONUCLEASE T2"/>
    <property type="match status" value="1"/>
</dbReference>
<dbReference type="PROSITE" id="PS00530">
    <property type="entry name" value="RNASE_T2_1"/>
    <property type="match status" value="1"/>
</dbReference>
<dbReference type="KEGG" id="pco:PHACADRAFT_248331"/>
<feature type="active site" evidence="8">
    <location>
        <position position="144"/>
    </location>
</feature>
<dbReference type="CDD" id="cd01061">
    <property type="entry name" value="RNase_T2_euk"/>
    <property type="match status" value="1"/>
</dbReference>
<evidence type="ECO:0000256" key="5">
    <source>
        <dbReference type="ARBA" id="ARBA00023157"/>
    </source>
</evidence>
<dbReference type="HOGENOM" id="CLU_037966_1_0_1"/>
<dbReference type="AlphaFoldDB" id="K5WCC8"/>
<gene>
    <name evidence="11" type="ORF">PHACADRAFT_248331</name>
</gene>
<comment type="similarity">
    <text evidence="1 9">Belongs to the RNase T2 family.</text>
</comment>
<dbReference type="GO" id="GO:0006401">
    <property type="term" value="P:RNA catabolic process"/>
    <property type="evidence" value="ECO:0007669"/>
    <property type="project" value="TreeGrafter"/>
</dbReference>
<feature type="signal peptide" evidence="10">
    <location>
        <begin position="1"/>
        <end position="17"/>
    </location>
</feature>
<keyword evidence="12" id="KW-1185">Reference proteome</keyword>
<evidence type="ECO:0000256" key="6">
    <source>
        <dbReference type="ARBA" id="ARBA00023180"/>
    </source>
</evidence>
<dbReference type="GO" id="GO:0003723">
    <property type="term" value="F:RNA binding"/>
    <property type="evidence" value="ECO:0007669"/>
    <property type="project" value="InterPro"/>
</dbReference>
<keyword evidence="7" id="KW-0456">Lyase</keyword>
<dbReference type="InterPro" id="IPR001568">
    <property type="entry name" value="RNase_T2-like"/>
</dbReference>
<evidence type="ECO:0000313" key="11">
    <source>
        <dbReference type="EMBL" id="EKM61623.1"/>
    </source>
</evidence>
<evidence type="ECO:0000256" key="3">
    <source>
        <dbReference type="ARBA" id="ARBA00022722"/>
    </source>
</evidence>
<feature type="chain" id="PRO_5003889293" description="ribonuclease T2" evidence="10">
    <location>
        <begin position="18"/>
        <end position="277"/>
    </location>
</feature>
<dbReference type="SUPFAM" id="SSF55895">
    <property type="entry name" value="Ribonuclease Rh-like"/>
    <property type="match status" value="1"/>
</dbReference>
<proteinExistence type="inferred from homology"/>
<dbReference type="GeneID" id="18914325"/>
<sequence length="277" mass="29633">MLAAALVLGSLAGSALAFLTPVDGMDLFARNAQVSSGCSTNGPASCHNTTAQSNLCCFESPGGLVLQVQFWDTDPSTGPSDSWTIHGLWPDNCDGTFEEDCDPSRDYTDISGLLTAQGASDTLSFMEEFWVSDDESSEDFWEHEWSTHGTCYSTLEPSCLPAGSPKGAEAVAFFNTVVGLFQTLPTYDWLASAGITPSATKTYTLSEITNAIQSAHGFTPSLDCDDDTTIFQISYYFNLKGSVIDGEFDPINMAEQGSCASEGLKYLPKSGSSTRRS</sequence>
<dbReference type="FunFam" id="3.90.730.10:FF:000004">
    <property type="entry name" value="Ribonuclease T2-like"/>
    <property type="match status" value="1"/>
</dbReference>
<organism evidence="11 12">
    <name type="scientific">Phanerochaete carnosa (strain HHB-10118-sp)</name>
    <name type="common">White-rot fungus</name>
    <name type="synonym">Peniophora carnosa</name>
    <dbReference type="NCBI Taxonomy" id="650164"/>
    <lineage>
        <taxon>Eukaryota</taxon>
        <taxon>Fungi</taxon>
        <taxon>Dikarya</taxon>
        <taxon>Basidiomycota</taxon>
        <taxon>Agaricomycotina</taxon>
        <taxon>Agaricomycetes</taxon>
        <taxon>Polyporales</taxon>
        <taxon>Phanerochaetaceae</taxon>
        <taxon>Phanerochaete</taxon>
    </lineage>
</organism>
<evidence type="ECO:0000256" key="2">
    <source>
        <dbReference type="ARBA" id="ARBA00012571"/>
    </source>
</evidence>
<dbReference type="Proteomes" id="UP000008370">
    <property type="component" value="Unassembled WGS sequence"/>
</dbReference>
<feature type="active site" evidence="8">
    <location>
        <position position="86"/>
    </location>
</feature>
<dbReference type="InterPro" id="IPR033697">
    <property type="entry name" value="Ribonuclease_T2_eukaryotic"/>
</dbReference>
<dbReference type="InterPro" id="IPR018188">
    <property type="entry name" value="RNase_T2_His_AS_1"/>
</dbReference>
<keyword evidence="6" id="KW-0325">Glycoprotein</keyword>
<dbReference type="GO" id="GO:0033897">
    <property type="term" value="F:ribonuclease T2 activity"/>
    <property type="evidence" value="ECO:0007669"/>
    <property type="project" value="UniProtKB-EC"/>
</dbReference>
<feature type="active site" evidence="8">
    <location>
        <position position="148"/>
    </location>
</feature>
<keyword evidence="10" id="KW-0732">Signal</keyword>
<dbReference type="Gene3D" id="3.90.730.10">
    <property type="entry name" value="Ribonuclease T2-like"/>
    <property type="match status" value="1"/>
</dbReference>
<dbReference type="RefSeq" id="XP_007391030.1">
    <property type="nucleotide sequence ID" value="XM_007390968.1"/>
</dbReference>
<dbReference type="InterPro" id="IPR036430">
    <property type="entry name" value="RNase_T2-like_sf"/>
</dbReference>
<dbReference type="PROSITE" id="PS00531">
    <property type="entry name" value="RNASE_T2_2"/>
    <property type="match status" value="1"/>
</dbReference>
<reference evidence="11 12" key="1">
    <citation type="journal article" date="2012" name="BMC Genomics">
        <title>Comparative genomics of the white-rot fungi, Phanerochaete carnosa and P. chrysosporium, to elucidate the genetic basis of the distinct wood types they colonize.</title>
        <authorList>
            <person name="Suzuki H."/>
            <person name="MacDonald J."/>
            <person name="Syed K."/>
            <person name="Salamov A."/>
            <person name="Hori C."/>
            <person name="Aerts A."/>
            <person name="Henrissat B."/>
            <person name="Wiebenga A."/>
            <person name="vanKuyk P.A."/>
            <person name="Barry K."/>
            <person name="Lindquist E."/>
            <person name="LaButti K."/>
            <person name="Lapidus A."/>
            <person name="Lucas S."/>
            <person name="Coutinho P."/>
            <person name="Gong Y."/>
            <person name="Samejima M."/>
            <person name="Mahadevan R."/>
            <person name="Abou-Zaid M."/>
            <person name="de Vries R.P."/>
            <person name="Igarashi K."/>
            <person name="Yadav J.S."/>
            <person name="Grigoriev I.V."/>
            <person name="Master E.R."/>
        </authorList>
    </citation>
    <scope>NUCLEOTIDE SEQUENCE [LARGE SCALE GENOMIC DNA]</scope>
    <source>
        <strain evidence="11 12">HHB-10118-sp</strain>
    </source>
</reference>
<keyword evidence="5" id="KW-1015">Disulfide bond</keyword>
<evidence type="ECO:0000313" key="12">
    <source>
        <dbReference type="Proteomes" id="UP000008370"/>
    </source>
</evidence>
<accession>K5WCC8</accession>
<evidence type="ECO:0000256" key="4">
    <source>
        <dbReference type="ARBA" id="ARBA00022801"/>
    </source>
</evidence>
<protein>
    <recommendedName>
        <fullName evidence="2">ribonuclease T2</fullName>
        <ecNumber evidence="2">4.6.1.19</ecNumber>
    </recommendedName>
</protein>
<keyword evidence="3" id="KW-0540">Nuclease</keyword>
<name>K5WCC8_PHACS</name>
<dbReference type="PANTHER" id="PTHR11240">
    <property type="entry name" value="RIBONUCLEASE T2"/>
    <property type="match status" value="1"/>
</dbReference>
<evidence type="ECO:0000256" key="9">
    <source>
        <dbReference type="RuleBase" id="RU004328"/>
    </source>
</evidence>
<dbReference type="GO" id="GO:0016787">
    <property type="term" value="F:hydrolase activity"/>
    <property type="evidence" value="ECO:0007669"/>
    <property type="project" value="UniProtKB-KW"/>
</dbReference>
<keyword evidence="4" id="KW-0378">Hydrolase</keyword>
<dbReference type="InParanoid" id="K5WCC8"/>
<evidence type="ECO:0000256" key="8">
    <source>
        <dbReference type="PIRSR" id="PIRSR633697-1"/>
    </source>
</evidence>
<evidence type="ECO:0000256" key="10">
    <source>
        <dbReference type="SAM" id="SignalP"/>
    </source>
</evidence>
<dbReference type="EC" id="4.6.1.19" evidence="2"/>
<dbReference type="EMBL" id="JH930468">
    <property type="protein sequence ID" value="EKM61623.1"/>
    <property type="molecule type" value="Genomic_DNA"/>
</dbReference>
<dbReference type="InterPro" id="IPR033130">
    <property type="entry name" value="RNase_T2_His_AS_2"/>
</dbReference>
<dbReference type="GO" id="GO:0005576">
    <property type="term" value="C:extracellular region"/>
    <property type="evidence" value="ECO:0007669"/>
    <property type="project" value="TreeGrafter"/>
</dbReference>
<dbReference type="Pfam" id="PF00445">
    <property type="entry name" value="Ribonuclease_T2"/>
    <property type="match status" value="1"/>
</dbReference>
<evidence type="ECO:0000256" key="1">
    <source>
        <dbReference type="ARBA" id="ARBA00007469"/>
    </source>
</evidence>
<dbReference type="OrthoDB" id="435754at2759"/>
<evidence type="ECO:0000256" key="7">
    <source>
        <dbReference type="ARBA" id="ARBA00023239"/>
    </source>
</evidence>